<organism evidence="3 4">
    <name type="scientific">Dyadobacter koreensis</name>
    <dbReference type="NCBI Taxonomy" id="408657"/>
    <lineage>
        <taxon>Bacteria</taxon>
        <taxon>Pseudomonadati</taxon>
        <taxon>Bacteroidota</taxon>
        <taxon>Cytophagia</taxon>
        <taxon>Cytophagales</taxon>
        <taxon>Spirosomataceae</taxon>
        <taxon>Dyadobacter</taxon>
    </lineage>
</organism>
<evidence type="ECO:0000313" key="3">
    <source>
        <dbReference type="EMBL" id="SEJ31169.1"/>
    </source>
</evidence>
<keyword evidence="4" id="KW-1185">Reference proteome</keyword>
<evidence type="ECO:0000313" key="4">
    <source>
        <dbReference type="Proteomes" id="UP000199532"/>
    </source>
</evidence>
<dbReference type="InterPro" id="IPR013766">
    <property type="entry name" value="Thioredoxin_domain"/>
</dbReference>
<gene>
    <name evidence="3" type="ORF">SAMN04487995_4133</name>
</gene>
<feature type="domain" description="Thioredoxin" evidence="2">
    <location>
        <begin position="23"/>
        <end position="161"/>
    </location>
</feature>
<reference evidence="3 4" key="1">
    <citation type="submission" date="2016-10" db="EMBL/GenBank/DDBJ databases">
        <authorList>
            <person name="de Groot N.N."/>
        </authorList>
    </citation>
    <scope>NUCLEOTIDE SEQUENCE [LARGE SCALE GENOMIC DNA]</scope>
    <source>
        <strain evidence="3 4">DSM 19938</strain>
    </source>
</reference>
<feature type="chain" id="PRO_5011794473" evidence="1">
    <location>
        <begin position="23"/>
        <end position="161"/>
    </location>
</feature>
<dbReference type="EMBL" id="FNXY01000006">
    <property type="protein sequence ID" value="SEJ31169.1"/>
    <property type="molecule type" value="Genomic_DNA"/>
</dbReference>
<dbReference type="Proteomes" id="UP000199532">
    <property type="component" value="Unassembled WGS sequence"/>
</dbReference>
<dbReference type="InterPro" id="IPR036249">
    <property type="entry name" value="Thioredoxin-like_sf"/>
</dbReference>
<sequence>MSKKIIPLFLFILLSVSGFSQTAVGTKKIAPFQMTLTNGKPYNFAQLTPGPVVLMYFSPDCDHCQEFTKALLKNYTVISNKQLVMITFQPMEMVKQFATTYNLASYPNIKIGTEGTSYLVQKYYQIRSFPYIAMYDKNGKHLRTFEGEQPYTEIFKALKSF</sequence>
<dbReference type="OrthoDB" id="662072at2"/>
<feature type="signal peptide" evidence="1">
    <location>
        <begin position="1"/>
        <end position="22"/>
    </location>
</feature>
<proteinExistence type="predicted"/>
<keyword evidence="1" id="KW-0732">Signal</keyword>
<dbReference type="Pfam" id="PF13098">
    <property type="entry name" value="Thioredoxin_2"/>
    <property type="match status" value="1"/>
</dbReference>
<protein>
    <submittedName>
        <fullName evidence="3">Cytochrome oxidase Cu insertion factor, SCO1/SenC/PrrC family</fullName>
    </submittedName>
</protein>
<dbReference type="STRING" id="408657.SAMN04487995_4133"/>
<dbReference type="Gene3D" id="3.40.30.10">
    <property type="entry name" value="Glutaredoxin"/>
    <property type="match status" value="1"/>
</dbReference>
<dbReference type="PROSITE" id="PS51352">
    <property type="entry name" value="THIOREDOXIN_2"/>
    <property type="match status" value="1"/>
</dbReference>
<dbReference type="AlphaFoldDB" id="A0A1H6XQ39"/>
<dbReference type="InterPro" id="IPR012336">
    <property type="entry name" value="Thioredoxin-like_fold"/>
</dbReference>
<evidence type="ECO:0000256" key="1">
    <source>
        <dbReference type="SAM" id="SignalP"/>
    </source>
</evidence>
<dbReference type="RefSeq" id="WP_090338127.1">
    <property type="nucleotide sequence ID" value="NZ_FNXY01000006.1"/>
</dbReference>
<dbReference type="SUPFAM" id="SSF52833">
    <property type="entry name" value="Thioredoxin-like"/>
    <property type="match status" value="1"/>
</dbReference>
<name>A0A1H6XQ39_9BACT</name>
<accession>A0A1H6XQ39</accession>
<evidence type="ECO:0000259" key="2">
    <source>
        <dbReference type="PROSITE" id="PS51352"/>
    </source>
</evidence>